<feature type="transmembrane region" description="Helical" evidence="1">
    <location>
        <begin position="6"/>
        <end position="25"/>
    </location>
</feature>
<dbReference type="EC" id="3.4.23.43" evidence="3"/>
<evidence type="ECO:0000259" key="2">
    <source>
        <dbReference type="Pfam" id="PF01478"/>
    </source>
</evidence>
<dbReference type="GO" id="GO:0004190">
    <property type="term" value="F:aspartic-type endopeptidase activity"/>
    <property type="evidence" value="ECO:0007669"/>
    <property type="project" value="UniProtKB-EC"/>
</dbReference>
<feature type="transmembrane region" description="Helical" evidence="1">
    <location>
        <begin position="57"/>
        <end position="78"/>
    </location>
</feature>
<keyword evidence="1" id="KW-0812">Transmembrane</keyword>
<evidence type="ECO:0000313" key="3">
    <source>
        <dbReference type="EMBL" id="MCV2865628.1"/>
    </source>
</evidence>
<dbReference type="InterPro" id="IPR000045">
    <property type="entry name" value="Prepilin_IV_endopep_pep"/>
</dbReference>
<comment type="caution">
    <text evidence="3">The sequence shown here is derived from an EMBL/GenBank/DDBJ whole genome shotgun (WGS) entry which is preliminary data.</text>
</comment>
<accession>A0ABT2Z3A8</accession>
<gene>
    <name evidence="3" type="ORF">OE647_12920</name>
</gene>
<keyword evidence="1" id="KW-1133">Transmembrane helix</keyword>
<feature type="transmembrane region" description="Helical" evidence="1">
    <location>
        <begin position="90"/>
        <end position="120"/>
    </location>
</feature>
<feature type="transmembrane region" description="Helical" evidence="1">
    <location>
        <begin position="140"/>
        <end position="159"/>
    </location>
</feature>
<sequence>MISGTLIPFVPLIAVAPVMVTAAWFDLRFLRIPNVLSLILLAAFVLFALAFPPADLLWRLLVAGAVFAAGMVGFHFRLFGGGDVKLLSALMLLIPVWSLGLFAHVFSLSMFAGIAAVFTMKRIPVFAGTGWASMRPGRQFPMGVSIGLAGLAHPIAVLATSAG</sequence>
<evidence type="ECO:0000313" key="4">
    <source>
        <dbReference type="Proteomes" id="UP001652503"/>
    </source>
</evidence>
<dbReference type="Gene3D" id="1.20.120.1220">
    <property type="match status" value="1"/>
</dbReference>
<proteinExistence type="predicted"/>
<evidence type="ECO:0000256" key="1">
    <source>
        <dbReference type="SAM" id="Phobius"/>
    </source>
</evidence>
<feature type="transmembrane region" description="Helical" evidence="1">
    <location>
        <begin position="32"/>
        <end position="51"/>
    </location>
</feature>
<keyword evidence="4" id="KW-1185">Reference proteome</keyword>
<keyword evidence="3" id="KW-0378">Hydrolase</keyword>
<feature type="domain" description="Prepilin type IV endopeptidase peptidase" evidence="2">
    <location>
        <begin position="14"/>
        <end position="115"/>
    </location>
</feature>
<protein>
    <submittedName>
        <fullName evidence="3">Prepilin peptidase</fullName>
        <ecNumber evidence="3">3.4.23.43</ecNumber>
    </submittedName>
</protein>
<reference evidence="3 4" key="1">
    <citation type="submission" date="2022-10" db="EMBL/GenBank/DDBJ databases">
        <title>Defluviimonas sp. nov., isolated from ocean surface water.</title>
        <authorList>
            <person name="He W."/>
            <person name="Wang L."/>
            <person name="Zhang D.-F."/>
        </authorList>
    </citation>
    <scope>NUCLEOTIDE SEQUENCE [LARGE SCALE GENOMIC DNA]</scope>
    <source>
        <strain evidence="3 4">WL0075</strain>
    </source>
</reference>
<dbReference type="EMBL" id="JAOWLA010000011">
    <property type="protein sequence ID" value="MCV2865628.1"/>
    <property type="molecule type" value="Genomic_DNA"/>
</dbReference>
<dbReference type="RefSeq" id="WP_263722177.1">
    <property type="nucleotide sequence ID" value="NZ_JAOWLA010000011.1"/>
</dbReference>
<name>A0ABT2Z3A8_9RHOB</name>
<dbReference type="Pfam" id="PF01478">
    <property type="entry name" value="Peptidase_A24"/>
    <property type="match status" value="1"/>
</dbReference>
<dbReference type="Proteomes" id="UP001652503">
    <property type="component" value="Unassembled WGS sequence"/>
</dbReference>
<keyword evidence="1" id="KW-0472">Membrane</keyword>
<organism evidence="3 4">
    <name type="scientific">Albidovulum sediminicola</name>
    <dbReference type="NCBI Taxonomy" id="2984331"/>
    <lineage>
        <taxon>Bacteria</taxon>
        <taxon>Pseudomonadati</taxon>
        <taxon>Pseudomonadota</taxon>
        <taxon>Alphaproteobacteria</taxon>
        <taxon>Rhodobacterales</taxon>
        <taxon>Paracoccaceae</taxon>
        <taxon>Albidovulum</taxon>
    </lineage>
</organism>